<dbReference type="InterPro" id="IPR052163">
    <property type="entry name" value="DGC-Regulatory_Protein"/>
</dbReference>
<evidence type="ECO:0000313" key="3">
    <source>
        <dbReference type="EMBL" id="MFC7408532.1"/>
    </source>
</evidence>
<evidence type="ECO:0000313" key="4">
    <source>
        <dbReference type="Proteomes" id="UP001596501"/>
    </source>
</evidence>
<feature type="transmembrane region" description="Helical" evidence="1">
    <location>
        <begin position="56"/>
        <end position="76"/>
    </location>
</feature>
<dbReference type="Pfam" id="PF00990">
    <property type="entry name" value="GGDEF"/>
    <property type="match status" value="1"/>
</dbReference>
<gene>
    <name evidence="3" type="ORF">ACFQPB_06630</name>
</gene>
<dbReference type="InterPro" id="IPR029787">
    <property type="entry name" value="Nucleotide_cyclase"/>
</dbReference>
<feature type="transmembrane region" description="Helical" evidence="1">
    <location>
        <begin position="173"/>
        <end position="190"/>
    </location>
</feature>
<reference evidence="4" key="1">
    <citation type="journal article" date="2019" name="Int. J. Syst. Evol. Microbiol.">
        <title>The Global Catalogue of Microorganisms (GCM) 10K type strain sequencing project: providing services to taxonomists for standard genome sequencing and annotation.</title>
        <authorList>
            <consortium name="The Broad Institute Genomics Platform"/>
            <consortium name="The Broad Institute Genome Sequencing Center for Infectious Disease"/>
            <person name="Wu L."/>
            <person name="Ma J."/>
        </authorList>
    </citation>
    <scope>NUCLEOTIDE SEQUENCE [LARGE SCALE GENOMIC DNA]</scope>
    <source>
        <strain evidence="4">CGMCC 1.12371</strain>
    </source>
</reference>
<dbReference type="InterPro" id="IPR043128">
    <property type="entry name" value="Rev_trsase/Diguanyl_cyclase"/>
</dbReference>
<protein>
    <submittedName>
        <fullName evidence="3">Diguanylate cyclase domain-containing protein</fullName>
        <ecNumber evidence="3">2.7.7.65</ecNumber>
    </submittedName>
</protein>
<keyword evidence="1" id="KW-0472">Membrane</keyword>
<evidence type="ECO:0000259" key="2">
    <source>
        <dbReference type="PROSITE" id="PS50887"/>
    </source>
</evidence>
<dbReference type="CDD" id="cd01949">
    <property type="entry name" value="GGDEF"/>
    <property type="match status" value="1"/>
</dbReference>
<keyword evidence="3" id="KW-0548">Nucleotidyltransferase</keyword>
<dbReference type="SMART" id="SM00267">
    <property type="entry name" value="GGDEF"/>
    <property type="match status" value="1"/>
</dbReference>
<feature type="transmembrane region" description="Helical" evidence="1">
    <location>
        <begin position="150"/>
        <end position="167"/>
    </location>
</feature>
<dbReference type="PROSITE" id="PS50887">
    <property type="entry name" value="GGDEF"/>
    <property type="match status" value="1"/>
</dbReference>
<dbReference type="GO" id="GO:0052621">
    <property type="term" value="F:diguanylate cyclase activity"/>
    <property type="evidence" value="ECO:0007669"/>
    <property type="project" value="UniProtKB-EC"/>
</dbReference>
<keyword evidence="1" id="KW-0812">Transmembrane</keyword>
<feature type="domain" description="GGDEF" evidence="2">
    <location>
        <begin position="257"/>
        <end position="391"/>
    </location>
</feature>
<keyword evidence="1" id="KW-1133">Transmembrane helix</keyword>
<feature type="transmembrane region" description="Helical" evidence="1">
    <location>
        <begin position="28"/>
        <end position="50"/>
    </location>
</feature>
<dbReference type="SUPFAM" id="SSF55073">
    <property type="entry name" value="Nucleotide cyclase"/>
    <property type="match status" value="1"/>
</dbReference>
<dbReference type="InterPro" id="IPR000160">
    <property type="entry name" value="GGDEF_dom"/>
</dbReference>
<evidence type="ECO:0000256" key="1">
    <source>
        <dbReference type="SAM" id="Phobius"/>
    </source>
</evidence>
<dbReference type="EC" id="2.7.7.65" evidence="3"/>
<proteinExistence type="predicted"/>
<keyword evidence="3" id="KW-0808">Transferase</keyword>
<name>A0ABW2QK97_9BURK</name>
<comment type="caution">
    <text evidence="3">The sequence shown here is derived from an EMBL/GenBank/DDBJ whole genome shotgun (WGS) entry which is preliminary data.</text>
</comment>
<organism evidence="3 4">
    <name type="scientific">Hydrogenophaga atypica</name>
    <dbReference type="NCBI Taxonomy" id="249409"/>
    <lineage>
        <taxon>Bacteria</taxon>
        <taxon>Pseudomonadati</taxon>
        <taxon>Pseudomonadota</taxon>
        <taxon>Betaproteobacteria</taxon>
        <taxon>Burkholderiales</taxon>
        <taxon>Comamonadaceae</taxon>
        <taxon>Hydrogenophaga</taxon>
    </lineage>
</organism>
<feature type="transmembrane region" description="Helical" evidence="1">
    <location>
        <begin position="97"/>
        <end position="117"/>
    </location>
</feature>
<feature type="transmembrane region" description="Helical" evidence="1">
    <location>
        <begin position="123"/>
        <end position="143"/>
    </location>
</feature>
<dbReference type="Proteomes" id="UP001596501">
    <property type="component" value="Unassembled WGS sequence"/>
</dbReference>
<dbReference type="PANTHER" id="PTHR46663:SF2">
    <property type="entry name" value="GGDEF DOMAIN-CONTAINING PROTEIN"/>
    <property type="match status" value="1"/>
</dbReference>
<accession>A0ABW2QK97</accession>
<dbReference type="NCBIfam" id="TIGR00254">
    <property type="entry name" value="GGDEF"/>
    <property type="match status" value="1"/>
</dbReference>
<keyword evidence="4" id="KW-1185">Reference proteome</keyword>
<dbReference type="Gene3D" id="3.30.70.270">
    <property type="match status" value="1"/>
</dbReference>
<dbReference type="PANTHER" id="PTHR46663">
    <property type="entry name" value="DIGUANYLATE CYCLASE DGCT-RELATED"/>
    <property type="match status" value="1"/>
</dbReference>
<dbReference type="RefSeq" id="WP_382198780.1">
    <property type="nucleotide sequence ID" value="NZ_JBHTCA010000003.1"/>
</dbReference>
<dbReference type="EMBL" id="JBHTCA010000003">
    <property type="protein sequence ID" value="MFC7408532.1"/>
    <property type="molecule type" value="Genomic_DNA"/>
</dbReference>
<sequence length="391" mass="42796">MIDTDPVDAPSLSDRTTLERIRIFFGHAAGNMFSIVVAGVLIAVVLRLAGVADALLMWWFGGLVLASVAVIFYEAWVQGQTLQTVATARRLLRWRMVLGAVVALQCGTAVFMLPSGAQHTEAAFLFLIVSTVVTIGALSYAVVPAYYTMLGLIGMLPMVLYNAHAFVRSGDNFHLMLMVMAVAWLVVVLIKARRVSLTAIEAIALNERLKDAVEEQRRTKEYMSHMAMHDELTGLANRRYFEQVFVRTRSLAEREGSRFGVMSIDLNDFKPVNDRHGHAVGDVLLQTVASRLQKAIRASDFCARVGGDEFALIIDKVNADTDLDGMATKLRGVLGKPFLPLGISVATGASVGWALFPSDGNEMAPLLAVADKRMYAEKLALRRAARARARV</sequence>